<reference evidence="2 3" key="1">
    <citation type="submission" date="2018-12" db="EMBL/GenBank/DDBJ databases">
        <authorList>
            <person name="Yang Y."/>
        </authorList>
    </citation>
    <scope>NUCLEOTIDE SEQUENCE [LARGE SCALE GENOMIC DNA]</scope>
    <source>
        <strain evidence="2 3">GSF71</strain>
    </source>
</reference>
<comment type="caution">
    <text evidence="2">The sequence shown here is derived from an EMBL/GenBank/DDBJ whole genome shotgun (WGS) entry which is preliminary data.</text>
</comment>
<evidence type="ECO:0000313" key="3">
    <source>
        <dbReference type="Proteomes" id="UP000280346"/>
    </source>
</evidence>
<name>A0A3S0WM49_9PROT</name>
<dbReference type="PROSITE" id="PS01189">
    <property type="entry name" value="RIBOSOMAL_S12E"/>
    <property type="match status" value="1"/>
</dbReference>
<dbReference type="Proteomes" id="UP000280346">
    <property type="component" value="Unassembled WGS sequence"/>
</dbReference>
<dbReference type="RefSeq" id="WP_126998179.1">
    <property type="nucleotide sequence ID" value="NZ_JBNPXW010000003.1"/>
</dbReference>
<sequence length="147" mass="15586">MTDRQFLQCMDAYGADPVRWPPELRAAAEQALAASPALRAALREAEAFDGLLGGLPPVVEEARVSRLLSVVGEAARATPQNAAPETLMVLLLGRMPRRMAATLCVTLVALGWLAGSLALPTGLPRPPTRDVALLSDDVVTLFDGDSR</sequence>
<organism evidence="2 3">
    <name type="scientific">Azospirillum doebereinerae</name>
    <dbReference type="NCBI Taxonomy" id="92933"/>
    <lineage>
        <taxon>Bacteria</taxon>
        <taxon>Pseudomonadati</taxon>
        <taxon>Pseudomonadota</taxon>
        <taxon>Alphaproteobacteria</taxon>
        <taxon>Rhodospirillales</taxon>
        <taxon>Azospirillaceae</taxon>
        <taxon>Azospirillum</taxon>
    </lineage>
</organism>
<dbReference type="EMBL" id="RZIJ01000008">
    <property type="protein sequence ID" value="RUQ71423.1"/>
    <property type="molecule type" value="Genomic_DNA"/>
</dbReference>
<evidence type="ECO:0000313" key="2">
    <source>
        <dbReference type="EMBL" id="RUQ71423.1"/>
    </source>
</evidence>
<dbReference type="AlphaFoldDB" id="A0A3S0WM49"/>
<accession>A0A3S0WM49</accession>
<evidence type="ECO:0000256" key="1">
    <source>
        <dbReference type="SAM" id="Phobius"/>
    </source>
</evidence>
<proteinExistence type="predicted"/>
<dbReference type="InterPro" id="IPR047860">
    <property type="entry name" value="Ribosomal_eS12_CS"/>
</dbReference>
<gene>
    <name evidence="2" type="ORF">EJ913_12290</name>
</gene>
<keyword evidence="3" id="KW-1185">Reference proteome</keyword>
<dbReference type="OrthoDB" id="7305708at2"/>
<keyword evidence="1" id="KW-0812">Transmembrane</keyword>
<feature type="transmembrane region" description="Helical" evidence="1">
    <location>
        <begin position="100"/>
        <end position="119"/>
    </location>
</feature>
<keyword evidence="1" id="KW-1133">Transmembrane helix</keyword>
<protein>
    <submittedName>
        <fullName evidence="2">Uncharacterized protein</fullName>
    </submittedName>
</protein>
<keyword evidence="1" id="KW-0472">Membrane</keyword>